<evidence type="ECO:0000256" key="9">
    <source>
        <dbReference type="PROSITE-ProRule" id="PRU00027"/>
    </source>
</evidence>
<feature type="region of interest" description="Disordered" evidence="10">
    <location>
        <begin position="69"/>
        <end position="99"/>
    </location>
</feature>
<dbReference type="InterPro" id="IPR036236">
    <property type="entry name" value="Znf_C2H2_sf"/>
</dbReference>
<dbReference type="GO" id="GO:0003677">
    <property type="term" value="F:DNA binding"/>
    <property type="evidence" value="ECO:0007669"/>
    <property type="project" value="UniProtKB-KW"/>
</dbReference>
<evidence type="ECO:0000259" key="11">
    <source>
        <dbReference type="PROSITE" id="PS50808"/>
    </source>
</evidence>
<dbReference type="InterPro" id="IPR003656">
    <property type="entry name" value="Znf_BED"/>
</dbReference>
<dbReference type="SUPFAM" id="SSF53098">
    <property type="entry name" value="Ribonuclease H-like"/>
    <property type="match status" value="1"/>
</dbReference>
<sequence>MAKRVLYDHPGTKKKSQVWKYFGFKKINESLPPTKSNLNMEFACCKICFKEYKNTGNTTNFLVHINSEHKPHSANSTDQVHVGNTEQHQTPSGPSLSQRTLDFNNNACVSRLGPEKKKKIDETLYKLVIGKMLPPSIVDNDYFIGFVKALDPRYPVMTRKTLMGRLDIIKSEMEQKIKGELKDVDGLGITHDGWTSSATESYNTTTVHYIKEWELKSAVLNTVKMEGSHTSEKIAASLLETKAKWALPEHIVATTDNAANEKKAFELIKWPRFGCYGHRINLVVKNSLNIPEMARILAKSRKLVTLFHTSTSVNDKLMEKQKLLLPESSQGHRLIADVTTRWNSTLQMLQRILEQLPALMAVATDDTVSNQARTTLKNNLLTFEESSLAEKVVDVLEPFKIGTEIICSETNPTINKVLPLVKKLLGKLNEDETDPNPIKQLKKTMTNQLLNRSEVEDIALLGALLNPYTKGFEHWPMEKDRAIQLLETEAAKIDLNSYIKQEKEETENSVSAPQLPQAPEGLEQITNIDNPKIIESDCDEIHVPAKKLKSMDTEDFLSDVMCVGESKVSNNDMLKEEISRYINVEMEGNFTVLQWWKQNELYFPRLSRVARRFLCVQASSVPSERVFSVAGSLVSKKRSRLTPENVDKFIFLNKNMKGFW</sequence>
<dbReference type="GO" id="GO:0008270">
    <property type="term" value="F:zinc ion binding"/>
    <property type="evidence" value="ECO:0007669"/>
    <property type="project" value="UniProtKB-KW"/>
</dbReference>
<keyword evidence="5" id="KW-0805">Transcription regulation</keyword>
<dbReference type="SUPFAM" id="SSF140996">
    <property type="entry name" value="Hermes dimerisation domain"/>
    <property type="match status" value="1"/>
</dbReference>
<comment type="subcellular location">
    <subcellularLocation>
        <location evidence="1">Nucleus</location>
    </subcellularLocation>
</comment>
<evidence type="ECO:0000256" key="10">
    <source>
        <dbReference type="SAM" id="MobiDB-lite"/>
    </source>
</evidence>
<evidence type="ECO:0000256" key="5">
    <source>
        <dbReference type="ARBA" id="ARBA00023015"/>
    </source>
</evidence>
<proteinExistence type="predicted"/>
<organism evidence="12 13">
    <name type="scientific">Pinctada imbricata</name>
    <name type="common">Atlantic pearl-oyster</name>
    <name type="synonym">Pinctada martensii</name>
    <dbReference type="NCBI Taxonomy" id="66713"/>
    <lineage>
        <taxon>Eukaryota</taxon>
        <taxon>Metazoa</taxon>
        <taxon>Spiralia</taxon>
        <taxon>Lophotrochozoa</taxon>
        <taxon>Mollusca</taxon>
        <taxon>Bivalvia</taxon>
        <taxon>Autobranchia</taxon>
        <taxon>Pteriomorphia</taxon>
        <taxon>Pterioida</taxon>
        <taxon>Pterioidea</taxon>
        <taxon>Pteriidae</taxon>
        <taxon>Pinctada</taxon>
    </lineage>
</organism>
<evidence type="ECO:0000256" key="1">
    <source>
        <dbReference type="ARBA" id="ARBA00004123"/>
    </source>
</evidence>
<evidence type="ECO:0000256" key="4">
    <source>
        <dbReference type="ARBA" id="ARBA00022833"/>
    </source>
</evidence>
<dbReference type="Pfam" id="PF02892">
    <property type="entry name" value="zf-BED"/>
    <property type="match status" value="1"/>
</dbReference>
<dbReference type="SUPFAM" id="SSF57667">
    <property type="entry name" value="beta-beta-alpha zinc fingers"/>
    <property type="match status" value="1"/>
</dbReference>
<evidence type="ECO:0000256" key="8">
    <source>
        <dbReference type="ARBA" id="ARBA00023242"/>
    </source>
</evidence>
<dbReference type="PANTHER" id="PTHR46481:SF9">
    <property type="entry name" value="ZINC FINGER BED DOMAIN-CONTAINING PROTEIN 1-LIKE"/>
    <property type="match status" value="1"/>
</dbReference>
<dbReference type="EMBL" id="VSWD01000006">
    <property type="protein sequence ID" value="KAK3099183.1"/>
    <property type="molecule type" value="Genomic_DNA"/>
</dbReference>
<comment type="caution">
    <text evidence="12">The sequence shown here is derived from an EMBL/GenBank/DDBJ whole genome shotgun (WGS) entry which is preliminary data.</text>
</comment>
<keyword evidence="8" id="KW-0539">Nucleus</keyword>
<dbReference type="Proteomes" id="UP001186944">
    <property type="component" value="Unassembled WGS sequence"/>
</dbReference>
<keyword evidence="3 9" id="KW-0863">Zinc-finger</keyword>
<feature type="domain" description="BED-type" evidence="11">
    <location>
        <begin position="13"/>
        <end position="76"/>
    </location>
</feature>
<evidence type="ECO:0000313" key="13">
    <source>
        <dbReference type="Proteomes" id="UP001186944"/>
    </source>
</evidence>
<evidence type="ECO:0000256" key="6">
    <source>
        <dbReference type="ARBA" id="ARBA00023125"/>
    </source>
</evidence>
<dbReference type="SMART" id="SM00614">
    <property type="entry name" value="ZnF_BED"/>
    <property type="match status" value="1"/>
</dbReference>
<dbReference type="InterPro" id="IPR008906">
    <property type="entry name" value="HATC_C_dom"/>
</dbReference>
<protein>
    <recommendedName>
        <fullName evidence="11">BED-type domain-containing protein</fullName>
    </recommendedName>
</protein>
<keyword evidence="6" id="KW-0238">DNA-binding</keyword>
<name>A0AA89C2X0_PINIB</name>
<evidence type="ECO:0000313" key="12">
    <source>
        <dbReference type="EMBL" id="KAK3099183.1"/>
    </source>
</evidence>
<dbReference type="InterPro" id="IPR012337">
    <property type="entry name" value="RNaseH-like_sf"/>
</dbReference>
<keyword evidence="4" id="KW-0862">Zinc</keyword>
<reference evidence="12" key="1">
    <citation type="submission" date="2019-08" db="EMBL/GenBank/DDBJ databases">
        <title>The improved chromosome-level genome for the pearl oyster Pinctada fucata martensii using PacBio sequencing and Hi-C.</title>
        <authorList>
            <person name="Zheng Z."/>
        </authorList>
    </citation>
    <scope>NUCLEOTIDE SEQUENCE</scope>
    <source>
        <strain evidence="12">ZZ-2019</strain>
        <tissue evidence="12">Adductor muscle</tissue>
    </source>
</reference>
<keyword evidence="7" id="KW-0804">Transcription</keyword>
<evidence type="ECO:0000256" key="2">
    <source>
        <dbReference type="ARBA" id="ARBA00022723"/>
    </source>
</evidence>
<evidence type="ECO:0000256" key="7">
    <source>
        <dbReference type="ARBA" id="ARBA00023163"/>
    </source>
</evidence>
<dbReference type="GO" id="GO:0005634">
    <property type="term" value="C:nucleus"/>
    <property type="evidence" value="ECO:0007669"/>
    <property type="project" value="UniProtKB-SubCell"/>
</dbReference>
<keyword evidence="13" id="KW-1185">Reference proteome</keyword>
<evidence type="ECO:0000256" key="3">
    <source>
        <dbReference type="ARBA" id="ARBA00022771"/>
    </source>
</evidence>
<gene>
    <name evidence="12" type="ORF">FSP39_000661</name>
</gene>
<dbReference type="Pfam" id="PF05699">
    <property type="entry name" value="Dimer_Tnp_hAT"/>
    <property type="match status" value="1"/>
</dbReference>
<keyword evidence="2" id="KW-0479">Metal-binding</keyword>
<dbReference type="GO" id="GO:0046983">
    <property type="term" value="F:protein dimerization activity"/>
    <property type="evidence" value="ECO:0007669"/>
    <property type="project" value="InterPro"/>
</dbReference>
<dbReference type="InterPro" id="IPR052035">
    <property type="entry name" value="ZnF_BED_domain_contain"/>
</dbReference>
<feature type="compositionally biased region" description="Polar residues" evidence="10">
    <location>
        <begin position="73"/>
        <end position="99"/>
    </location>
</feature>
<dbReference type="PROSITE" id="PS50808">
    <property type="entry name" value="ZF_BED"/>
    <property type="match status" value="1"/>
</dbReference>
<dbReference type="PANTHER" id="PTHR46481">
    <property type="entry name" value="ZINC FINGER BED DOMAIN-CONTAINING PROTEIN 4"/>
    <property type="match status" value="1"/>
</dbReference>
<accession>A0AA89C2X0</accession>
<dbReference type="AlphaFoldDB" id="A0AA89C2X0"/>